<gene>
    <name evidence="11" type="primary">fliJ</name>
    <name evidence="11" type="ORF">BUANCORI2928_062</name>
</gene>
<evidence type="ECO:0000313" key="11">
    <source>
        <dbReference type="EMBL" id="CAL4042202.1"/>
    </source>
</evidence>
<evidence type="ECO:0000256" key="3">
    <source>
        <dbReference type="ARBA" id="ARBA00020392"/>
    </source>
</evidence>
<evidence type="ECO:0000256" key="4">
    <source>
        <dbReference type="ARBA" id="ARBA00022448"/>
    </source>
</evidence>
<dbReference type="GO" id="GO:0006935">
    <property type="term" value="P:chemotaxis"/>
    <property type="evidence" value="ECO:0007669"/>
    <property type="project" value="UniProtKB-KW"/>
</dbReference>
<dbReference type="GO" id="GO:0071973">
    <property type="term" value="P:bacterial-type flagellum-dependent cell motility"/>
    <property type="evidence" value="ECO:0007669"/>
    <property type="project" value="InterPro"/>
</dbReference>
<dbReference type="AlphaFoldDB" id="A0AAT9IG16"/>
<dbReference type="GO" id="GO:0009288">
    <property type="term" value="C:bacterial-type flagellum"/>
    <property type="evidence" value="ECO:0007669"/>
    <property type="project" value="InterPro"/>
</dbReference>
<dbReference type="Gene3D" id="1.10.287.1700">
    <property type="match status" value="1"/>
</dbReference>
<keyword evidence="11" id="KW-0282">Flagellum</keyword>
<evidence type="ECO:0000256" key="7">
    <source>
        <dbReference type="ARBA" id="ARBA00022795"/>
    </source>
</evidence>
<keyword evidence="6" id="KW-0145">Chemotaxis</keyword>
<keyword evidence="11" id="KW-0969">Cilium</keyword>
<comment type="subcellular location">
    <subcellularLocation>
        <location evidence="1">Cell membrane</location>
        <topology evidence="1">Peripheral membrane protein</topology>
        <orientation evidence="1">Cytoplasmic side</orientation>
    </subcellularLocation>
</comment>
<keyword evidence="4" id="KW-0813">Transport</keyword>
<accession>A0AAT9IG16</accession>
<evidence type="ECO:0000256" key="6">
    <source>
        <dbReference type="ARBA" id="ARBA00022500"/>
    </source>
</evidence>
<dbReference type="InterPro" id="IPR053716">
    <property type="entry name" value="Flag_assembly_chemotaxis_eff"/>
</dbReference>
<evidence type="ECO:0000256" key="9">
    <source>
        <dbReference type="ARBA" id="ARBA00023136"/>
    </source>
</evidence>
<dbReference type="GO" id="GO:0044781">
    <property type="term" value="P:bacterial-type flagellum organization"/>
    <property type="evidence" value="ECO:0007669"/>
    <property type="project" value="UniProtKB-KW"/>
</dbReference>
<evidence type="ECO:0000256" key="5">
    <source>
        <dbReference type="ARBA" id="ARBA00022475"/>
    </source>
</evidence>
<dbReference type="EMBL" id="OZ060371">
    <property type="protein sequence ID" value="CAL4042202.1"/>
    <property type="molecule type" value="Genomic_DNA"/>
</dbReference>
<keyword evidence="5" id="KW-1003">Cell membrane</keyword>
<reference evidence="11" key="1">
    <citation type="submission" date="2024-06" db="EMBL/GenBank/DDBJ databases">
        <authorList>
            <person name="Manzano-Marin A."/>
            <person name="Manzano-Marin A."/>
            <person name="Alejandro Manzano Marin A."/>
        </authorList>
    </citation>
    <scope>NUCLEOTIDE SEQUENCE</scope>
    <source>
        <strain evidence="11">Ancorni-2928</strain>
    </source>
</reference>
<evidence type="ECO:0000256" key="10">
    <source>
        <dbReference type="ARBA" id="ARBA00023225"/>
    </source>
</evidence>
<keyword evidence="11" id="KW-0966">Cell projection</keyword>
<dbReference type="InterPro" id="IPR012823">
    <property type="entry name" value="Flagell_FliJ"/>
</dbReference>
<protein>
    <recommendedName>
        <fullName evidence="3">Flagellar FliJ protein</fullName>
    </recommendedName>
</protein>
<proteinExistence type="inferred from homology"/>
<keyword evidence="9" id="KW-0472">Membrane</keyword>
<comment type="similarity">
    <text evidence="2">Belongs to the FliJ family.</text>
</comment>
<evidence type="ECO:0000256" key="1">
    <source>
        <dbReference type="ARBA" id="ARBA00004413"/>
    </source>
</evidence>
<evidence type="ECO:0000256" key="2">
    <source>
        <dbReference type="ARBA" id="ARBA00010004"/>
    </source>
</evidence>
<keyword evidence="8" id="KW-0653">Protein transport</keyword>
<dbReference type="GO" id="GO:0005886">
    <property type="term" value="C:plasma membrane"/>
    <property type="evidence" value="ECO:0007669"/>
    <property type="project" value="UniProtKB-SubCell"/>
</dbReference>
<name>A0AAT9IG16_9GAMM</name>
<keyword evidence="7" id="KW-1005">Bacterial flagellum biogenesis</keyword>
<dbReference type="GO" id="GO:0015031">
    <property type="term" value="P:protein transport"/>
    <property type="evidence" value="ECO:0007669"/>
    <property type="project" value="UniProtKB-KW"/>
</dbReference>
<keyword evidence="10" id="KW-1006">Bacterial flagellum protein export</keyword>
<sequence length="150" mass="18217">MLNSYHYIKLIKKKLKNNLLQQTYILKRLKKDKELFLKRLFALKNYNSTYNKKFLLIGKNGISGKKWENFNTFLLILEKSIKSEKNKLFLQNQKINDILFTYTQLKQKIKAWDILEKNRKNYYISKKNQFLSANNDFFLQLIQIKKKLNL</sequence>
<dbReference type="RefSeq" id="WP_367681041.1">
    <property type="nucleotide sequence ID" value="NZ_OZ060371.1"/>
</dbReference>
<dbReference type="Pfam" id="PF02050">
    <property type="entry name" value="FliJ"/>
    <property type="match status" value="1"/>
</dbReference>
<evidence type="ECO:0000256" key="8">
    <source>
        <dbReference type="ARBA" id="ARBA00022927"/>
    </source>
</evidence>
<organism evidence="11">
    <name type="scientific">Buchnera aphidicola</name>
    <name type="common">Anoecia corni</name>
    <dbReference type="NCBI Taxonomy" id="2994477"/>
    <lineage>
        <taxon>Bacteria</taxon>
        <taxon>Pseudomonadati</taxon>
        <taxon>Pseudomonadota</taxon>
        <taxon>Gammaproteobacteria</taxon>
        <taxon>Enterobacterales</taxon>
        <taxon>Erwiniaceae</taxon>
        <taxon>Buchnera</taxon>
    </lineage>
</organism>